<proteinExistence type="predicted"/>
<organism evidence="1 2">
    <name type="scientific">Novosphingobium olei</name>
    <dbReference type="NCBI Taxonomy" id="2728851"/>
    <lineage>
        <taxon>Bacteria</taxon>
        <taxon>Pseudomonadati</taxon>
        <taxon>Pseudomonadota</taxon>
        <taxon>Alphaproteobacteria</taxon>
        <taxon>Sphingomonadales</taxon>
        <taxon>Sphingomonadaceae</taxon>
        <taxon>Novosphingobium</taxon>
    </lineage>
</organism>
<keyword evidence="2" id="KW-1185">Reference proteome</keyword>
<evidence type="ECO:0000313" key="2">
    <source>
        <dbReference type="Proteomes" id="UP000583556"/>
    </source>
</evidence>
<protein>
    <submittedName>
        <fullName evidence="1">Uncharacterized protein</fullName>
    </submittedName>
</protein>
<reference evidence="1 2" key="1">
    <citation type="submission" date="2020-04" db="EMBL/GenBank/DDBJ databases">
        <title>Novosphingobium sp. TW-4 isolated from soil.</title>
        <authorList>
            <person name="Dahal R.H."/>
            <person name="Chaudhary D.K."/>
        </authorList>
    </citation>
    <scope>NUCLEOTIDE SEQUENCE [LARGE SCALE GENOMIC DNA]</scope>
    <source>
        <strain evidence="1 2">TW-4</strain>
    </source>
</reference>
<dbReference type="Proteomes" id="UP000583556">
    <property type="component" value="Unassembled WGS sequence"/>
</dbReference>
<comment type="caution">
    <text evidence="1">The sequence shown here is derived from an EMBL/GenBank/DDBJ whole genome shotgun (WGS) entry which is preliminary data.</text>
</comment>
<dbReference type="EMBL" id="JABBGM010000015">
    <property type="protein sequence ID" value="NML96026.1"/>
    <property type="molecule type" value="Genomic_DNA"/>
</dbReference>
<dbReference type="RefSeq" id="WP_169495226.1">
    <property type="nucleotide sequence ID" value="NZ_JABBGM010000015.1"/>
</dbReference>
<evidence type="ECO:0000313" key="1">
    <source>
        <dbReference type="EMBL" id="NML96026.1"/>
    </source>
</evidence>
<sequence length="140" mass="16141">MGRSVSYPAGSLVCFTLLDDSEDEDEAQWAYEWLCNDLLIRAREAFPSFYSQQGWRGREDRILLRNAYADFGVSTYGSLAAVWIVEREDGSYREEDMRTGRHACAEHWLHQIAPKFDALFGDYDCLGHFSNGEGVFRKRP</sequence>
<name>A0A7Y0BT19_9SPHN</name>
<gene>
    <name evidence="1" type="ORF">HHL27_20365</name>
</gene>
<accession>A0A7Y0BT19</accession>
<dbReference type="AlphaFoldDB" id="A0A7Y0BT19"/>